<comment type="caution">
    <text evidence="9">The sequence shown here is derived from an EMBL/GenBank/DDBJ whole genome shotgun (WGS) entry which is preliminary data.</text>
</comment>
<dbReference type="PROSITE" id="PS50928">
    <property type="entry name" value="ABC_TM1"/>
    <property type="match status" value="1"/>
</dbReference>
<proteinExistence type="inferred from homology"/>
<name>A0A917LXW0_9BACL</name>
<dbReference type="PANTHER" id="PTHR43163">
    <property type="entry name" value="DIPEPTIDE TRANSPORT SYSTEM PERMEASE PROTEIN DPPB-RELATED"/>
    <property type="match status" value="1"/>
</dbReference>
<evidence type="ECO:0000256" key="4">
    <source>
        <dbReference type="ARBA" id="ARBA00022692"/>
    </source>
</evidence>
<evidence type="ECO:0000256" key="5">
    <source>
        <dbReference type="ARBA" id="ARBA00022989"/>
    </source>
</evidence>
<feature type="transmembrane region" description="Helical" evidence="7">
    <location>
        <begin position="102"/>
        <end position="122"/>
    </location>
</feature>
<evidence type="ECO:0000256" key="6">
    <source>
        <dbReference type="ARBA" id="ARBA00023136"/>
    </source>
</evidence>
<accession>A0A917LXW0</accession>
<dbReference type="CDD" id="cd06261">
    <property type="entry name" value="TM_PBP2"/>
    <property type="match status" value="1"/>
</dbReference>
<keyword evidence="5 7" id="KW-1133">Transmembrane helix</keyword>
<dbReference type="RefSeq" id="WP_188888708.1">
    <property type="nucleotide sequence ID" value="NZ_BMHY01000003.1"/>
</dbReference>
<feature type="transmembrane region" description="Helical" evidence="7">
    <location>
        <begin position="176"/>
        <end position="195"/>
    </location>
</feature>
<evidence type="ECO:0000256" key="2">
    <source>
        <dbReference type="ARBA" id="ARBA00022448"/>
    </source>
</evidence>
<evidence type="ECO:0000256" key="7">
    <source>
        <dbReference type="RuleBase" id="RU363032"/>
    </source>
</evidence>
<dbReference type="GO" id="GO:0005886">
    <property type="term" value="C:plasma membrane"/>
    <property type="evidence" value="ECO:0007669"/>
    <property type="project" value="UniProtKB-SubCell"/>
</dbReference>
<dbReference type="Proteomes" id="UP000600247">
    <property type="component" value="Unassembled WGS sequence"/>
</dbReference>
<dbReference type="InterPro" id="IPR000515">
    <property type="entry name" value="MetI-like"/>
</dbReference>
<keyword evidence="3" id="KW-1003">Cell membrane</keyword>
<keyword evidence="2 7" id="KW-0813">Transport</keyword>
<sequence>MLRYAIGRLALLVFTLFLLTLFVFALMRLAPGNPAALLLQGIGAVPDESLIALYEHKWGLDQSFVQQYVTWLLELLQGHLGSSFVTGQPVTKEIASRLQPTLLLIASSFIVTVLFSVPLGIVSAIRENTLLDRIVYGGSVLGLSVPLYWLAILLMLGFGVLWPLFPIIGSGSANHYVLPVAAISLIQGAYFVRMIRSFTLEYKHSFFMEAARARGLRRRILYPSYLLRSMLIPVLTVVGTSFSGFFGAAVMIENVFSFPGLGTYMLDMIYNRDFPAIQGCSLLVAAVIFVLNFVTDLGYYAADPRVRLDKQRWEL</sequence>
<dbReference type="Pfam" id="PF19300">
    <property type="entry name" value="BPD_transp_1_N"/>
    <property type="match status" value="1"/>
</dbReference>
<keyword evidence="6 7" id="KW-0472">Membrane</keyword>
<evidence type="ECO:0000256" key="1">
    <source>
        <dbReference type="ARBA" id="ARBA00004651"/>
    </source>
</evidence>
<evidence type="ECO:0000259" key="8">
    <source>
        <dbReference type="PROSITE" id="PS50928"/>
    </source>
</evidence>
<feature type="transmembrane region" description="Helical" evidence="7">
    <location>
        <begin position="134"/>
        <end position="164"/>
    </location>
</feature>
<evidence type="ECO:0000256" key="3">
    <source>
        <dbReference type="ARBA" id="ARBA00022475"/>
    </source>
</evidence>
<feature type="transmembrane region" description="Helical" evidence="7">
    <location>
        <begin position="276"/>
        <end position="302"/>
    </location>
</feature>
<dbReference type="Pfam" id="PF00528">
    <property type="entry name" value="BPD_transp_1"/>
    <property type="match status" value="1"/>
</dbReference>
<feature type="transmembrane region" description="Helical" evidence="7">
    <location>
        <begin position="225"/>
        <end position="256"/>
    </location>
</feature>
<reference evidence="9 10" key="1">
    <citation type="journal article" date="2014" name="Int. J. Syst. Evol. Microbiol.">
        <title>Complete genome sequence of Corynebacterium casei LMG S-19264T (=DSM 44701T), isolated from a smear-ripened cheese.</title>
        <authorList>
            <consortium name="US DOE Joint Genome Institute (JGI-PGF)"/>
            <person name="Walter F."/>
            <person name="Albersmeier A."/>
            <person name="Kalinowski J."/>
            <person name="Ruckert C."/>
        </authorList>
    </citation>
    <scope>NUCLEOTIDE SEQUENCE [LARGE SCALE GENOMIC DNA]</scope>
    <source>
        <strain evidence="9 10">CGMCC 1.15286</strain>
    </source>
</reference>
<keyword evidence="4 7" id="KW-0812">Transmembrane</keyword>
<dbReference type="GO" id="GO:0055085">
    <property type="term" value="P:transmembrane transport"/>
    <property type="evidence" value="ECO:0007669"/>
    <property type="project" value="InterPro"/>
</dbReference>
<organism evidence="9 10">
    <name type="scientific">Paenibacillus radicis</name>
    <name type="common">ex Gao et al. 2016</name>
    <dbReference type="NCBI Taxonomy" id="1737354"/>
    <lineage>
        <taxon>Bacteria</taxon>
        <taxon>Bacillati</taxon>
        <taxon>Bacillota</taxon>
        <taxon>Bacilli</taxon>
        <taxon>Bacillales</taxon>
        <taxon>Paenibacillaceae</taxon>
        <taxon>Paenibacillus</taxon>
    </lineage>
</organism>
<dbReference type="SUPFAM" id="SSF161098">
    <property type="entry name" value="MetI-like"/>
    <property type="match status" value="1"/>
</dbReference>
<feature type="domain" description="ABC transmembrane type-1" evidence="8">
    <location>
        <begin position="98"/>
        <end position="295"/>
    </location>
</feature>
<dbReference type="EMBL" id="BMHY01000003">
    <property type="protein sequence ID" value="GGG65036.1"/>
    <property type="molecule type" value="Genomic_DNA"/>
</dbReference>
<dbReference type="InterPro" id="IPR035906">
    <property type="entry name" value="MetI-like_sf"/>
</dbReference>
<comment type="similarity">
    <text evidence="7">Belongs to the binding-protein-dependent transport system permease family.</text>
</comment>
<gene>
    <name evidence="9" type="ORF">GCM10010918_18930</name>
</gene>
<dbReference type="PANTHER" id="PTHR43163:SF3">
    <property type="entry name" value="PEPTIDE ABC TRANSPORTER PERMEASE PROTEIN"/>
    <property type="match status" value="1"/>
</dbReference>
<evidence type="ECO:0000313" key="9">
    <source>
        <dbReference type="EMBL" id="GGG65036.1"/>
    </source>
</evidence>
<dbReference type="InterPro" id="IPR045621">
    <property type="entry name" value="BPD_transp_1_N"/>
</dbReference>
<dbReference type="Gene3D" id="1.10.3720.10">
    <property type="entry name" value="MetI-like"/>
    <property type="match status" value="1"/>
</dbReference>
<keyword evidence="10" id="KW-1185">Reference proteome</keyword>
<dbReference type="AlphaFoldDB" id="A0A917LXW0"/>
<comment type="subcellular location">
    <subcellularLocation>
        <location evidence="1 7">Cell membrane</location>
        <topology evidence="1 7">Multi-pass membrane protein</topology>
    </subcellularLocation>
</comment>
<evidence type="ECO:0000313" key="10">
    <source>
        <dbReference type="Proteomes" id="UP000600247"/>
    </source>
</evidence>
<protein>
    <submittedName>
        <fullName evidence="9">Peptide ABC transporter permease</fullName>
    </submittedName>
</protein>